<evidence type="ECO:0000259" key="6">
    <source>
        <dbReference type="Pfam" id="PF09864"/>
    </source>
</evidence>
<dbReference type="Proteomes" id="UP000248925">
    <property type="component" value="Unassembled WGS sequence"/>
</dbReference>
<evidence type="ECO:0000313" key="8">
    <source>
        <dbReference type="Proteomes" id="UP000248925"/>
    </source>
</evidence>
<evidence type="ECO:0000256" key="4">
    <source>
        <dbReference type="ARBA" id="ARBA00023288"/>
    </source>
</evidence>
<reference evidence="7 8" key="1">
    <citation type="journal article" date="2018" name="Sci. Rep.">
        <title>Rhizobium tumorigenes sp. nov., a novel plant tumorigenic bacterium isolated from cane gall tumors on thornless blackberry.</title>
        <authorList>
            <person name="Kuzmanovi N."/>
            <person name="Smalla K."/>
            <person name="Gronow S."/>
            <person name="PuBawska J."/>
        </authorList>
    </citation>
    <scope>NUCLEOTIDE SEQUENCE [LARGE SCALE GENOMIC DNA]</scope>
    <source>
        <strain evidence="7 8">CCBAU 85046</strain>
    </source>
</reference>
<protein>
    <recommendedName>
        <fullName evidence="6">C-type lysozyme inhibitor domain-containing protein</fullName>
    </recommendedName>
</protein>
<dbReference type="Pfam" id="PF09864">
    <property type="entry name" value="MliC"/>
    <property type="match status" value="1"/>
</dbReference>
<gene>
    <name evidence="7" type="ORF">CPY51_00555</name>
</gene>
<sequence length="100" mass="10668">MLQKSIIVGALFAAASLAQSSFAADPTARYSCEDGSHFSVRFHDGVAFVTLSDGKKLSLPQRIAGSGIWYSSGRYDLRGKGRDATWTVGRKVPVNCVAAD</sequence>
<evidence type="ECO:0000256" key="2">
    <source>
        <dbReference type="ARBA" id="ARBA00023136"/>
    </source>
</evidence>
<proteinExistence type="predicted"/>
<dbReference type="InterPro" id="IPR018660">
    <property type="entry name" value="MliC"/>
</dbReference>
<dbReference type="AlphaFoldDB" id="A0A2W4CZN8"/>
<keyword evidence="8" id="KW-1185">Reference proteome</keyword>
<feature type="signal peptide" evidence="5">
    <location>
        <begin position="1"/>
        <end position="23"/>
    </location>
</feature>
<keyword evidence="3" id="KW-0564">Palmitate</keyword>
<dbReference type="EMBL" id="PCDP01000001">
    <property type="protein sequence ID" value="PZM16781.1"/>
    <property type="molecule type" value="Genomic_DNA"/>
</dbReference>
<accession>A0A2W4CZN8</accession>
<name>A0A2W4CZN8_9HYPH</name>
<keyword evidence="2" id="KW-0472">Membrane</keyword>
<evidence type="ECO:0000256" key="5">
    <source>
        <dbReference type="SAM" id="SignalP"/>
    </source>
</evidence>
<comment type="caution">
    <text evidence="7">The sequence shown here is derived from an EMBL/GenBank/DDBJ whole genome shotgun (WGS) entry which is preliminary data.</text>
</comment>
<dbReference type="OrthoDB" id="7173921at2"/>
<dbReference type="RefSeq" id="WP_111158111.1">
    <property type="nucleotide sequence ID" value="NZ_PCDP01000001.1"/>
</dbReference>
<evidence type="ECO:0000256" key="1">
    <source>
        <dbReference type="ARBA" id="ARBA00022729"/>
    </source>
</evidence>
<dbReference type="Gene3D" id="2.40.128.200">
    <property type="match status" value="1"/>
</dbReference>
<keyword evidence="1 5" id="KW-0732">Signal</keyword>
<feature type="domain" description="C-type lysozyme inhibitor" evidence="6">
    <location>
        <begin position="30"/>
        <end position="94"/>
    </location>
</feature>
<feature type="chain" id="PRO_5016068054" description="C-type lysozyme inhibitor domain-containing protein" evidence="5">
    <location>
        <begin position="24"/>
        <end position="100"/>
    </location>
</feature>
<evidence type="ECO:0000256" key="3">
    <source>
        <dbReference type="ARBA" id="ARBA00023139"/>
    </source>
</evidence>
<dbReference type="InterPro" id="IPR036328">
    <property type="entry name" value="MliC_sf"/>
</dbReference>
<evidence type="ECO:0000313" key="7">
    <source>
        <dbReference type="EMBL" id="PZM16781.1"/>
    </source>
</evidence>
<dbReference type="SUPFAM" id="SSF141488">
    <property type="entry name" value="YdhA-like"/>
    <property type="match status" value="1"/>
</dbReference>
<keyword evidence="4" id="KW-0449">Lipoprotein</keyword>
<organism evidence="7 8">
    <name type="scientific">Rhizobium tubonense</name>
    <dbReference type="NCBI Taxonomy" id="484088"/>
    <lineage>
        <taxon>Bacteria</taxon>
        <taxon>Pseudomonadati</taxon>
        <taxon>Pseudomonadota</taxon>
        <taxon>Alphaproteobacteria</taxon>
        <taxon>Hyphomicrobiales</taxon>
        <taxon>Rhizobiaceae</taxon>
        <taxon>Rhizobium/Agrobacterium group</taxon>
        <taxon>Rhizobium</taxon>
    </lineage>
</organism>